<evidence type="ECO:0000313" key="3">
    <source>
        <dbReference type="Proteomes" id="UP000602647"/>
    </source>
</evidence>
<comment type="caution">
    <text evidence="2">The sequence shown here is derived from an EMBL/GenBank/DDBJ whole genome shotgun (WGS) entry which is preliminary data.</text>
</comment>
<feature type="domain" description="Metallo-beta-lactamase" evidence="1">
    <location>
        <begin position="17"/>
        <end position="204"/>
    </location>
</feature>
<keyword evidence="3" id="KW-1185">Reference proteome</keyword>
<dbReference type="Proteomes" id="UP000602647">
    <property type="component" value="Unassembled WGS sequence"/>
</dbReference>
<evidence type="ECO:0000313" key="2">
    <source>
        <dbReference type="EMBL" id="MBC6680837.1"/>
    </source>
</evidence>
<dbReference type="EMBL" id="JACRYT010000019">
    <property type="protein sequence ID" value="MBC6680837.1"/>
    <property type="molecule type" value="Genomic_DNA"/>
</dbReference>
<dbReference type="PANTHER" id="PTHR42951:SF14">
    <property type="entry name" value="METALLO-BETA-LACTAMASE SUPERFAMILY PROTEIN"/>
    <property type="match status" value="1"/>
</dbReference>
<dbReference type="SMART" id="SM00849">
    <property type="entry name" value="Lactamase_B"/>
    <property type="match status" value="1"/>
</dbReference>
<sequence>MFELCQVGENTYYINYPVKVGVYRANENEVYLIDSGNDKNAGRRIMKKVLDENKWKLKGIINTHSNADHIGGNAYLQQQTGCKIFTSGLEAAFTNYPVLEPSFLYGGYPFKEFRDKFLLAQPSNAVDIGDPDFPNELESIPLPGHFFDMIGIRTPDDVVFLGDCVSSRAVLERYQICFIYDIAEYLDTLDKVETMEAAVFVPSHTEAVEDIRGLVSINREKVYTVSSRILSLLRTPMSFETLLKHLFTGFNIAMTYDQYALIGSTVRSYLAWLKDTEKISASFEENVLVWKTKKTDSKCSMKY</sequence>
<dbReference type="Gene3D" id="3.60.15.10">
    <property type="entry name" value="Ribonuclease Z/Hydroxyacylglutathione hydrolase-like"/>
    <property type="match status" value="1"/>
</dbReference>
<protein>
    <submittedName>
        <fullName evidence="2">MBL fold metallo-hydrolase</fullName>
    </submittedName>
</protein>
<gene>
    <name evidence="2" type="ORF">H9L42_13490</name>
</gene>
<name>A0A923NPH0_9FIRM</name>
<accession>A0A923NPH0</accession>
<dbReference type="PANTHER" id="PTHR42951">
    <property type="entry name" value="METALLO-BETA-LACTAMASE DOMAIN-CONTAINING"/>
    <property type="match status" value="1"/>
</dbReference>
<dbReference type="Pfam" id="PF00753">
    <property type="entry name" value="Lactamase_B"/>
    <property type="match status" value="1"/>
</dbReference>
<dbReference type="InterPro" id="IPR050855">
    <property type="entry name" value="NDM-1-like"/>
</dbReference>
<dbReference type="AlphaFoldDB" id="A0A923NPH0"/>
<reference evidence="2" key="1">
    <citation type="submission" date="2020-08" db="EMBL/GenBank/DDBJ databases">
        <title>Genome public.</title>
        <authorList>
            <person name="Liu C."/>
            <person name="Sun Q."/>
        </authorList>
    </citation>
    <scope>NUCLEOTIDE SEQUENCE</scope>
    <source>
        <strain evidence="2">BX12</strain>
    </source>
</reference>
<dbReference type="CDD" id="cd07743">
    <property type="entry name" value="metallo-hydrolase-like_MBL-fold"/>
    <property type="match status" value="1"/>
</dbReference>
<dbReference type="InterPro" id="IPR001279">
    <property type="entry name" value="Metallo-B-lactamas"/>
</dbReference>
<dbReference type="InterPro" id="IPR036866">
    <property type="entry name" value="RibonucZ/Hydroxyglut_hydro"/>
</dbReference>
<proteinExistence type="predicted"/>
<evidence type="ECO:0000259" key="1">
    <source>
        <dbReference type="SMART" id="SM00849"/>
    </source>
</evidence>
<dbReference type="SUPFAM" id="SSF56281">
    <property type="entry name" value="Metallo-hydrolase/oxidoreductase"/>
    <property type="match status" value="1"/>
</dbReference>
<organism evidence="2 3">
    <name type="scientific">Zhenpiania hominis</name>
    <dbReference type="NCBI Taxonomy" id="2763644"/>
    <lineage>
        <taxon>Bacteria</taxon>
        <taxon>Bacillati</taxon>
        <taxon>Bacillota</taxon>
        <taxon>Clostridia</taxon>
        <taxon>Peptostreptococcales</taxon>
        <taxon>Anaerovoracaceae</taxon>
        <taxon>Zhenpiania</taxon>
    </lineage>
</organism>